<name>A0ABN5ZL66_9MYCO</name>
<gene>
    <name evidence="2" type="ORF">MMARJ_00240</name>
</gene>
<sequence>MASNDVDFVWITDFQQYQPQLDTPTAWVVSPVGMNGKFEGVMALPVPIGKINTIMTANKHWEAAGMGAATETYLAGPDDLMRSDSRVFIEDPKQYRHEAIEAGTPARCRRHRVAPGGHHAGAAGADRGGFAPPSAARPASSAPPTTRATGSWKPMRR</sequence>
<evidence type="ECO:0000256" key="1">
    <source>
        <dbReference type="SAM" id="MobiDB-lite"/>
    </source>
</evidence>
<accession>A0ABN5ZL66</accession>
<feature type="compositionally biased region" description="Low complexity" evidence="1">
    <location>
        <begin position="114"/>
        <end position="149"/>
    </location>
</feature>
<dbReference type="EMBL" id="AP022584">
    <property type="protein sequence ID" value="BBY09284.1"/>
    <property type="molecule type" value="Genomic_DNA"/>
</dbReference>
<protein>
    <submittedName>
        <fullName evidence="2">Uncharacterized protein</fullName>
    </submittedName>
</protein>
<keyword evidence="3" id="KW-1185">Reference proteome</keyword>
<feature type="region of interest" description="Disordered" evidence="1">
    <location>
        <begin position="113"/>
        <end position="157"/>
    </location>
</feature>
<organism evidence="2 3">
    <name type="scientific">Mycobacterium marseillense</name>
    <dbReference type="NCBI Taxonomy" id="701042"/>
    <lineage>
        <taxon>Bacteria</taxon>
        <taxon>Bacillati</taxon>
        <taxon>Actinomycetota</taxon>
        <taxon>Actinomycetes</taxon>
        <taxon>Mycobacteriales</taxon>
        <taxon>Mycobacteriaceae</taxon>
        <taxon>Mycobacterium</taxon>
        <taxon>Mycobacterium avium complex (MAC)</taxon>
    </lineage>
</organism>
<dbReference type="Proteomes" id="UP000466831">
    <property type="component" value="Chromosome"/>
</dbReference>
<evidence type="ECO:0000313" key="2">
    <source>
        <dbReference type="EMBL" id="BBY09284.1"/>
    </source>
</evidence>
<proteinExistence type="predicted"/>
<reference evidence="2 3" key="1">
    <citation type="journal article" date="2019" name="Emerg. Microbes Infect.">
        <title>Comprehensive subspecies identification of 175 nontuberculous mycobacteria species based on 7547 genomic profiles.</title>
        <authorList>
            <person name="Matsumoto Y."/>
            <person name="Kinjo T."/>
            <person name="Motooka D."/>
            <person name="Nabeya D."/>
            <person name="Jung N."/>
            <person name="Uechi K."/>
            <person name="Horii T."/>
            <person name="Iida T."/>
            <person name="Fujita J."/>
            <person name="Nakamura S."/>
        </authorList>
    </citation>
    <scope>NUCLEOTIDE SEQUENCE [LARGE SCALE GENOMIC DNA]</scope>
    <source>
        <strain evidence="2 3">JCM 17324</strain>
    </source>
</reference>
<evidence type="ECO:0000313" key="3">
    <source>
        <dbReference type="Proteomes" id="UP000466831"/>
    </source>
</evidence>